<proteinExistence type="predicted"/>
<sequence length="121" mass="14528">MSEDRTNVDNYDEMVFLLFNIFIFIYRNHNCVGDPKTRSFVNIFLKLIKNRDKHEAFPIEELLDSINICLSYDVNKVLFINENGIPNLYIYFDISSTKTSVQFWKICHKVYKLDQRDYLIK</sequence>
<evidence type="ECO:0000313" key="1">
    <source>
        <dbReference type="EMBL" id="KII67465.1"/>
    </source>
</evidence>
<organism evidence="1 2">
    <name type="scientific">Thelohanellus kitauei</name>
    <name type="common">Myxosporean</name>
    <dbReference type="NCBI Taxonomy" id="669202"/>
    <lineage>
        <taxon>Eukaryota</taxon>
        <taxon>Metazoa</taxon>
        <taxon>Cnidaria</taxon>
        <taxon>Myxozoa</taxon>
        <taxon>Myxosporea</taxon>
        <taxon>Bivalvulida</taxon>
        <taxon>Platysporina</taxon>
        <taxon>Myxobolidae</taxon>
        <taxon>Thelohanellus</taxon>
    </lineage>
</organism>
<keyword evidence="2" id="KW-1185">Reference proteome</keyword>
<protein>
    <submittedName>
        <fullName evidence="1">Uncharacterized protein</fullName>
    </submittedName>
</protein>
<name>A0A0C2MTC1_THEKT</name>
<evidence type="ECO:0000313" key="2">
    <source>
        <dbReference type="Proteomes" id="UP000031668"/>
    </source>
</evidence>
<reference evidence="1 2" key="1">
    <citation type="journal article" date="2014" name="Genome Biol. Evol.">
        <title>The genome of the myxosporean Thelohanellus kitauei shows adaptations to nutrient acquisition within its fish host.</title>
        <authorList>
            <person name="Yang Y."/>
            <person name="Xiong J."/>
            <person name="Zhou Z."/>
            <person name="Huo F."/>
            <person name="Miao W."/>
            <person name="Ran C."/>
            <person name="Liu Y."/>
            <person name="Zhang J."/>
            <person name="Feng J."/>
            <person name="Wang M."/>
            <person name="Wang M."/>
            <person name="Wang L."/>
            <person name="Yao B."/>
        </authorList>
    </citation>
    <scope>NUCLEOTIDE SEQUENCE [LARGE SCALE GENOMIC DNA]</scope>
    <source>
        <strain evidence="1">Wuqing</strain>
    </source>
</reference>
<accession>A0A0C2MTC1</accession>
<gene>
    <name evidence="1" type="ORF">RF11_07457</name>
</gene>
<dbReference type="EMBL" id="JWZT01003181">
    <property type="protein sequence ID" value="KII67465.1"/>
    <property type="molecule type" value="Genomic_DNA"/>
</dbReference>
<dbReference type="AlphaFoldDB" id="A0A0C2MTC1"/>
<comment type="caution">
    <text evidence="1">The sequence shown here is derived from an EMBL/GenBank/DDBJ whole genome shotgun (WGS) entry which is preliminary data.</text>
</comment>
<dbReference type="Proteomes" id="UP000031668">
    <property type="component" value="Unassembled WGS sequence"/>
</dbReference>